<gene>
    <name evidence="2" type="ORF">IM811_008868</name>
</gene>
<evidence type="ECO:0000313" key="2">
    <source>
        <dbReference type="EMBL" id="KAF9757924.1"/>
    </source>
</evidence>
<keyword evidence="1" id="KW-0812">Transmembrane</keyword>
<evidence type="ECO:0000313" key="3">
    <source>
        <dbReference type="Proteomes" id="UP000616885"/>
    </source>
</evidence>
<protein>
    <submittedName>
        <fullName evidence="2">Uncharacterized protein</fullName>
    </submittedName>
</protein>
<keyword evidence="1" id="KW-1133">Transmembrane helix</keyword>
<proteinExistence type="predicted"/>
<name>A0A8H7NL02_BIOOC</name>
<evidence type="ECO:0000256" key="1">
    <source>
        <dbReference type="SAM" id="Phobius"/>
    </source>
</evidence>
<dbReference type="EMBL" id="JADCTT010000002">
    <property type="protein sequence ID" value="KAF9757924.1"/>
    <property type="molecule type" value="Genomic_DNA"/>
</dbReference>
<dbReference type="Proteomes" id="UP000616885">
    <property type="component" value="Unassembled WGS sequence"/>
</dbReference>
<accession>A0A8H7NL02</accession>
<dbReference type="AlphaFoldDB" id="A0A8H7NL02"/>
<reference evidence="2" key="1">
    <citation type="submission" date="2020-10" db="EMBL/GenBank/DDBJ databases">
        <title>High-Quality Genome Resource of Clonostachys rosea strain S41 by Oxford Nanopore Long-Read Sequencing.</title>
        <authorList>
            <person name="Wang H."/>
        </authorList>
    </citation>
    <scope>NUCLEOTIDE SEQUENCE</scope>
    <source>
        <strain evidence="2">S41</strain>
    </source>
</reference>
<comment type="caution">
    <text evidence="2">The sequence shown here is derived from an EMBL/GenBank/DDBJ whole genome shotgun (WGS) entry which is preliminary data.</text>
</comment>
<feature type="transmembrane region" description="Helical" evidence="1">
    <location>
        <begin position="6"/>
        <end position="27"/>
    </location>
</feature>
<organism evidence="2 3">
    <name type="scientific">Bionectria ochroleuca</name>
    <name type="common">Gliocladium roseum</name>
    <dbReference type="NCBI Taxonomy" id="29856"/>
    <lineage>
        <taxon>Eukaryota</taxon>
        <taxon>Fungi</taxon>
        <taxon>Dikarya</taxon>
        <taxon>Ascomycota</taxon>
        <taxon>Pezizomycotina</taxon>
        <taxon>Sordariomycetes</taxon>
        <taxon>Hypocreomycetidae</taxon>
        <taxon>Hypocreales</taxon>
        <taxon>Bionectriaceae</taxon>
        <taxon>Clonostachys</taxon>
    </lineage>
</organism>
<sequence>MPLDNLGSLFISHAVFLIHIVYCTIAFTHVEPSALFVLYCIVKVLGQRGEDFDQETAWPPRSPRWL</sequence>
<keyword evidence="1" id="KW-0472">Membrane</keyword>